<protein>
    <submittedName>
        <fullName evidence="3">Uncharacterized protein</fullName>
    </submittedName>
</protein>
<feature type="transmembrane region" description="Helical" evidence="1">
    <location>
        <begin position="52"/>
        <end position="72"/>
    </location>
</feature>
<keyword evidence="1" id="KW-1133">Transmembrane helix</keyword>
<feature type="chain" id="PRO_5046432821" evidence="2">
    <location>
        <begin position="21"/>
        <end position="137"/>
    </location>
</feature>
<feature type="transmembrane region" description="Helical" evidence="1">
    <location>
        <begin position="109"/>
        <end position="127"/>
    </location>
</feature>
<feature type="transmembrane region" description="Helical" evidence="1">
    <location>
        <begin position="84"/>
        <end position="103"/>
    </location>
</feature>
<keyword evidence="2" id="KW-0732">Signal</keyword>
<comment type="caution">
    <text evidence="3">The sequence shown here is derived from an EMBL/GenBank/DDBJ whole genome shotgun (WGS) entry which is preliminary data.</text>
</comment>
<name>A0ABU3L8N9_9FLAO</name>
<dbReference type="RefSeq" id="WP_314016365.1">
    <property type="nucleotide sequence ID" value="NZ_JAVTTP010000001.1"/>
</dbReference>
<feature type="signal peptide" evidence="2">
    <location>
        <begin position="1"/>
        <end position="20"/>
    </location>
</feature>
<evidence type="ECO:0000313" key="4">
    <source>
        <dbReference type="Proteomes" id="UP001250656"/>
    </source>
</evidence>
<evidence type="ECO:0000256" key="1">
    <source>
        <dbReference type="SAM" id="Phobius"/>
    </source>
</evidence>
<keyword evidence="1" id="KW-0812">Transmembrane</keyword>
<gene>
    <name evidence="3" type="ORF">RQM65_15690</name>
</gene>
<evidence type="ECO:0000256" key="2">
    <source>
        <dbReference type="SAM" id="SignalP"/>
    </source>
</evidence>
<evidence type="ECO:0000313" key="3">
    <source>
        <dbReference type="EMBL" id="MDT7830110.1"/>
    </source>
</evidence>
<dbReference type="EMBL" id="JAVTTP010000001">
    <property type="protein sequence ID" value="MDT7830110.1"/>
    <property type="molecule type" value="Genomic_DNA"/>
</dbReference>
<reference evidence="3 4" key="1">
    <citation type="submission" date="2023-09" db="EMBL/GenBank/DDBJ databases">
        <title>Novel taxa isolated from Blanes Bay.</title>
        <authorList>
            <person name="Rey-Velasco X."/>
            <person name="Lucena T."/>
        </authorList>
    </citation>
    <scope>NUCLEOTIDE SEQUENCE [LARGE SCALE GENOMIC DNA]</scope>
    <source>
        <strain evidence="3 4">S334</strain>
    </source>
</reference>
<proteinExistence type="predicted"/>
<keyword evidence="1" id="KW-0472">Membrane</keyword>
<keyword evidence="4" id="KW-1185">Reference proteome</keyword>
<accession>A0ABU3L8N9</accession>
<organism evidence="3 4">
    <name type="scientific">Pricia mediterranea</name>
    <dbReference type="NCBI Taxonomy" id="3076079"/>
    <lineage>
        <taxon>Bacteria</taxon>
        <taxon>Pseudomonadati</taxon>
        <taxon>Bacteroidota</taxon>
        <taxon>Flavobacteriia</taxon>
        <taxon>Flavobacteriales</taxon>
        <taxon>Flavobacteriaceae</taxon>
        <taxon>Pricia</taxon>
    </lineage>
</organism>
<sequence length="137" mass="14901">MNVFKSSLVLLILTSVSIMAQDTLNTELLNNAPPSPENLNATVITPMSRLEFRLSLSILGFGLVVILLEIFLIKIRKINSEDTIKFITITLIIIATLFLITAGYSNDQIAPAVGLLGTIAGYLLGRIQNVNSKNGEK</sequence>
<dbReference type="Proteomes" id="UP001250656">
    <property type="component" value="Unassembled WGS sequence"/>
</dbReference>